<sequence>MDYFQEWGRVKTWKKRWFLFDTDHRRLAYYTDCDERKLKGVIYFQAIEEVYYDHLRTATSSPRPTLTFCVKTYDRLFFLVATNAVSMRIWMDVIVTATDEHSRY</sequence>
<dbReference type="InterPro" id="IPR052212">
    <property type="entry name" value="PH-like_domain"/>
</dbReference>
<proteinExistence type="predicted"/>
<dbReference type="AlphaFoldDB" id="A0A3Q1FXM6"/>
<dbReference type="SUPFAM" id="SSF50729">
    <property type="entry name" value="PH domain-like"/>
    <property type="match status" value="1"/>
</dbReference>
<name>A0A3Q1FXM6_9TELE</name>
<dbReference type="SMART" id="SM00233">
    <property type="entry name" value="PH"/>
    <property type="match status" value="1"/>
</dbReference>
<dbReference type="PROSITE" id="PS50003">
    <property type="entry name" value="PH_DOMAIN"/>
    <property type="match status" value="1"/>
</dbReference>
<evidence type="ECO:0000259" key="2">
    <source>
        <dbReference type="PROSITE" id="PS50003"/>
    </source>
</evidence>
<dbReference type="Proteomes" id="UP000257200">
    <property type="component" value="Unplaced"/>
</dbReference>
<accession>A0A3Q1FXM6</accession>
<dbReference type="InterPro" id="IPR001849">
    <property type="entry name" value="PH_domain"/>
</dbReference>
<dbReference type="PANTHER" id="PTHR12156:SF22">
    <property type="entry name" value="PLECKSTRIN HOMOLOGY-LIKE DOMAIN FAMILY B MEMBER 3"/>
    <property type="match status" value="1"/>
</dbReference>
<protein>
    <recommendedName>
        <fullName evidence="2">PH domain-containing protein</fullName>
    </recommendedName>
</protein>
<dbReference type="Pfam" id="PF00169">
    <property type="entry name" value="PH"/>
    <property type="match status" value="1"/>
</dbReference>
<dbReference type="Gene3D" id="2.30.29.30">
    <property type="entry name" value="Pleckstrin-homology domain (PH domain)/Phosphotyrosine-binding domain (PTB)"/>
    <property type="match status" value="1"/>
</dbReference>
<dbReference type="FunFam" id="2.30.29.30:FF:000006">
    <property type="entry name" value="Pleckstrin homology like domain family B member 1"/>
    <property type="match status" value="1"/>
</dbReference>
<dbReference type="Ensembl" id="ENSAPOT00000035236.1">
    <property type="protein sequence ID" value="ENSAPOP00000020367.1"/>
    <property type="gene ID" value="ENSAPOG00000023932.1"/>
</dbReference>
<dbReference type="GeneTree" id="ENSGT00940000160803"/>
<keyword evidence="1" id="KW-0175">Coiled coil</keyword>
<dbReference type="InParanoid" id="A0A3Q1FXM6"/>
<evidence type="ECO:0000313" key="3">
    <source>
        <dbReference type="Ensembl" id="ENSAPOP00000020367.1"/>
    </source>
</evidence>
<dbReference type="PANTHER" id="PTHR12156">
    <property type="entry name" value="PLECKSTRIN HOMOLOGY-LIKE DOMAIN, FAMILY B, MEMBER 3"/>
    <property type="match status" value="1"/>
</dbReference>
<dbReference type="InterPro" id="IPR011993">
    <property type="entry name" value="PH-like_dom_sf"/>
</dbReference>
<organism evidence="3 4">
    <name type="scientific">Acanthochromis polyacanthus</name>
    <name type="common">spiny chromis</name>
    <dbReference type="NCBI Taxonomy" id="80966"/>
    <lineage>
        <taxon>Eukaryota</taxon>
        <taxon>Metazoa</taxon>
        <taxon>Chordata</taxon>
        <taxon>Craniata</taxon>
        <taxon>Vertebrata</taxon>
        <taxon>Euteleostomi</taxon>
        <taxon>Actinopterygii</taxon>
        <taxon>Neopterygii</taxon>
        <taxon>Teleostei</taxon>
        <taxon>Neoteleostei</taxon>
        <taxon>Acanthomorphata</taxon>
        <taxon>Ovalentaria</taxon>
        <taxon>Pomacentridae</taxon>
        <taxon>Acanthochromis</taxon>
    </lineage>
</organism>
<reference evidence="3" key="2">
    <citation type="submission" date="2025-09" db="UniProtKB">
        <authorList>
            <consortium name="Ensembl"/>
        </authorList>
    </citation>
    <scope>IDENTIFICATION</scope>
</reference>
<reference evidence="3" key="1">
    <citation type="submission" date="2025-08" db="UniProtKB">
        <authorList>
            <consortium name="Ensembl"/>
        </authorList>
    </citation>
    <scope>IDENTIFICATION</scope>
</reference>
<evidence type="ECO:0000313" key="4">
    <source>
        <dbReference type="Proteomes" id="UP000257200"/>
    </source>
</evidence>
<evidence type="ECO:0000256" key="1">
    <source>
        <dbReference type="ARBA" id="ARBA00023054"/>
    </source>
</evidence>
<feature type="domain" description="PH" evidence="2">
    <location>
        <begin position="1"/>
        <end position="99"/>
    </location>
</feature>
<keyword evidence="4" id="KW-1185">Reference proteome</keyword>